<keyword evidence="1" id="KW-0732">Signal</keyword>
<proteinExistence type="predicted"/>
<protein>
    <submittedName>
        <fullName evidence="2">Serine threonine-kinase endoribonuclease IRE1</fullName>
    </submittedName>
</protein>
<accession>A0A3M7PKQ3</accession>
<keyword evidence="2" id="KW-0418">Kinase</keyword>
<dbReference type="Gene3D" id="2.130.10.10">
    <property type="entry name" value="YVTN repeat-like/Quinoprotein amine dehydrogenase"/>
    <property type="match status" value="1"/>
</dbReference>
<evidence type="ECO:0000313" key="3">
    <source>
        <dbReference type="Proteomes" id="UP000276133"/>
    </source>
</evidence>
<dbReference type="SMART" id="SM00564">
    <property type="entry name" value="PQQ"/>
    <property type="match status" value="3"/>
</dbReference>
<dbReference type="GO" id="GO:0016301">
    <property type="term" value="F:kinase activity"/>
    <property type="evidence" value="ECO:0007669"/>
    <property type="project" value="UniProtKB-KW"/>
</dbReference>
<comment type="caution">
    <text evidence="2">The sequence shown here is derived from an EMBL/GenBank/DDBJ whole genome shotgun (WGS) entry which is preliminary data.</text>
</comment>
<dbReference type="AlphaFoldDB" id="A0A3M7PKQ3"/>
<evidence type="ECO:0000256" key="1">
    <source>
        <dbReference type="SAM" id="SignalP"/>
    </source>
</evidence>
<dbReference type="InterPro" id="IPR011047">
    <property type="entry name" value="Quinoprotein_ADH-like_sf"/>
</dbReference>
<dbReference type="InterPro" id="IPR018391">
    <property type="entry name" value="PQQ_b-propeller_rpt"/>
</dbReference>
<dbReference type="STRING" id="10195.A0A3M7PKQ3"/>
<dbReference type="InterPro" id="IPR015943">
    <property type="entry name" value="WD40/YVTN_repeat-like_dom_sf"/>
</dbReference>
<organism evidence="2 3">
    <name type="scientific">Brachionus plicatilis</name>
    <name type="common">Marine rotifer</name>
    <name type="synonym">Brachionus muelleri</name>
    <dbReference type="NCBI Taxonomy" id="10195"/>
    <lineage>
        <taxon>Eukaryota</taxon>
        <taxon>Metazoa</taxon>
        <taxon>Spiralia</taxon>
        <taxon>Gnathifera</taxon>
        <taxon>Rotifera</taxon>
        <taxon>Eurotatoria</taxon>
        <taxon>Monogononta</taxon>
        <taxon>Pseudotrocha</taxon>
        <taxon>Ploima</taxon>
        <taxon>Brachionidae</taxon>
        <taxon>Brachionus</taxon>
    </lineage>
</organism>
<dbReference type="EMBL" id="REGN01010114">
    <property type="protein sequence ID" value="RMZ99672.1"/>
    <property type="molecule type" value="Genomic_DNA"/>
</dbReference>
<feature type="chain" id="PRO_5018091296" evidence="1">
    <location>
        <begin position="24"/>
        <end position="259"/>
    </location>
</feature>
<dbReference type="SUPFAM" id="SSF50998">
    <property type="entry name" value="Quinoprotein alcohol dehydrogenase-like"/>
    <property type="match status" value="1"/>
</dbReference>
<sequence>MRLINQSVFFAIFILFSAILCLSQKIPRVEPLSVSKDLSTIQSKNDLIYLNTIDGYFYAVDRIEGKIKWSLKEQAVLNFPKNYENPYFLTDPRDGSLYIFTNRNSGLKKFPYTIAELVSASPSKSLDGYLYTGDKKDEWLAIDYRNGNKLDTLTSETLSAKISTSDDNILLIGRTQYTISMFDINTRKKVFNLTYFDYSTHAQTSKIPIDKPTPQTPKFGSNDKYSGDTDYPHYHFSSSSDGTLITLDKTSELSFEYMR</sequence>
<feature type="signal peptide" evidence="1">
    <location>
        <begin position="1"/>
        <end position="23"/>
    </location>
</feature>
<dbReference type="OrthoDB" id="63989at2759"/>
<name>A0A3M7PKQ3_BRAPC</name>
<keyword evidence="3" id="KW-1185">Reference proteome</keyword>
<reference evidence="2 3" key="1">
    <citation type="journal article" date="2018" name="Sci. Rep.">
        <title>Genomic signatures of local adaptation to the degree of environmental predictability in rotifers.</title>
        <authorList>
            <person name="Franch-Gras L."/>
            <person name="Hahn C."/>
            <person name="Garcia-Roger E.M."/>
            <person name="Carmona M.J."/>
            <person name="Serra M."/>
            <person name="Gomez A."/>
        </authorList>
    </citation>
    <scope>NUCLEOTIDE SEQUENCE [LARGE SCALE GENOMIC DNA]</scope>
    <source>
        <strain evidence="2">HYR1</strain>
    </source>
</reference>
<evidence type="ECO:0000313" key="2">
    <source>
        <dbReference type="EMBL" id="RMZ99672.1"/>
    </source>
</evidence>
<dbReference type="Proteomes" id="UP000276133">
    <property type="component" value="Unassembled WGS sequence"/>
</dbReference>
<gene>
    <name evidence="2" type="ORF">BpHYR1_050388</name>
</gene>
<keyword evidence="2" id="KW-0808">Transferase</keyword>